<dbReference type="AlphaFoldDB" id="L7JTE4"/>
<sequence>VIVDLKCMDDHTDYLVINHVLKEKKVLKTYKNTNLTDIFYLCVYTTYEVAILAKNIH</sequence>
<feature type="non-terminal residue" evidence="1">
    <location>
        <position position="1"/>
    </location>
</feature>
<dbReference type="HOGENOM" id="CLU_3002301_0_0_1"/>
<protein>
    <submittedName>
        <fullName evidence="1">Uncharacterized protein</fullName>
    </submittedName>
</protein>
<organism evidence="1 2">
    <name type="scientific">Trachipleistophora hominis</name>
    <name type="common">Microsporidian parasite</name>
    <dbReference type="NCBI Taxonomy" id="72359"/>
    <lineage>
        <taxon>Eukaryota</taxon>
        <taxon>Fungi</taxon>
        <taxon>Fungi incertae sedis</taxon>
        <taxon>Microsporidia</taxon>
        <taxon>Pleistophoridae</taxon>
        <taxon>Trachipleistophora</taxon>
    </lineage>
</organism>
<evidence type="ECO:0000313" key="2">
    <source>
        <dbReference type="Proteomes" id="UP000011185"/>
    </source>
</evidence>
<reference evidence="1 2" key="1">
    <citation type="journal article" date="2012" name="PLoS Pathog.">
        <title>The genome of the obligate intracellular parasite Trachipleistophora hominis: new insights into microsporidian genome dynamics and reductive evolution.</title>
        <authorList>
            <person name="Heinz E."/>
            <person name="Williams T.A."/>
            <person name="Nakjang S."/>
            <person name="Noel C.J."/>
            <person name="Swan D.C."/>
            <person name="Goldberg A.V."/>
            <person name="Harris S.R."/>
            <person name="Weinmaier T."/>
            <person name="Markert S."/>
            <person name="Becher D."/>
            <person name="Bernhardt J."/>
            <person name="Dagan T."/>
            <person name="Hacker C."/>
            <person name="Lucocq J.M."/>
            <person name="Schweder T."/>
            <person name="Rattei T."/>
            <person name="Hall N."/>
            <person name="Hirt R.P."/>
            <person name="Embley T.M."/>
        </authorList>
    </citation>
    <scope>NUCLEOTIDE SEQUENCE [LARGE SCALE GENOMIC DNA]</scope>
</reference>
<name>L7JTE4_TRAHO</name>
<proteinExistence type="predicted"/>
<dbReference type="VEuPathDB" id="MicrosporidiaDB:THOM_2514"/>
<gene>
    <name evidence="1" type="ORF">THOM_2514</name>
</gene>
<keyword evidence="2" id="KW-1185">Reference proteome</keyword>
<evidence type="ECO:0000313" key="1">
    <source>
        <dbReference type="EMBL" id="ELQ74600.1"/>
    </source>
</evidence>
<accession>L7JTE4</accession>
<dbReference type="Proteomes" id="UP000011185">
    <property type="component" value="Unassembled WGS sequence"/>
</dbReference>
<dbReference type="EMBL" id="JH994035">
    <property type="protein sequence ID" value="ELQ74600.1"/>
    <property type="molecule type" value="Genomic_DNA"/>
</dbReference>
<dbReference type="InParanoid" id="L7JTE4"/>